<evidence type="ECO:0000313" key="2">
    <source>
        <dbReference type="Proteomes" id="UP000466586"/>
    </source>
</evidence>
<accession>A0A7K1YAY4</accession>
<evidence type="ECO:0000313" key="1">
    <source>
        <dbReference type="EMBL" id="MXV51742.1"/>
    </source>
</evidence>
<reference evidence="1 2" key="1">
    <citation type="submission" date="2019-11" db="EMBL/GenBank/DDBJ databases">
        <title>Pedobacter sp. HMF7647 Genome sequencing and assembly.</title>
        <authorList>
            <person name="Kang H."/>
            <person name="Kim H."/>
            <person name="Joh K."/>
        </authorList>
    </citation>
    <scope>NUCLEOTIDE SEQUENCE [LARGE SCALE GENOMIC DNA]</scope>
    <source>
        <strain evidence="1 2">HMF7647</strain>
    </source>
</reference>
<organism evidence="1 2">
    <name type="scientific">Hufsiella arboris</name>
    <dbReference type="NCBI Taxonomy" id="2695275"/>
    <lineage>
        <taxon>Bacteria</taxon>
        <taxon>Pseudomonadati</taxon>
        <taxon>Bacteroidota</taxon>
        <taxon>Sphingobacteriia</taxon>
        <taxon>Sphingobacteriales</taxon>
        <taxon>Sphingobacteriaceae</taxon>
        <taxon>Hufsiella</taxon>
    </lineage>
</organism>
<dbReference type="Proteomes" id="UP000466586">
    <property type="component" value="Unassembled WGS sequence"/>
</dbReference>
<keyword evidence="2" id="KW-1185">Reference proteome</keyword>
<gene>
    <name evidence="1" type="ORF">GS399_12225</name>
</gene>
<dbReference type="AlphaFoldDB" id="A0A7K1YAY4"/>
<dbReference type="InterPro" id="IPR025634">
    <property type="entry name" value="DUF4292"/>
</dbReference>
<name>A0A7K1YAY4_9SPHI</name>
<dbReference type="RefSeq" id="WP_160844923.1">
    <property type="nucleotide sequence ID" value="NZ_WVHT01000005.1"/>
</dbReference>
<comment type="caution">
    <text evidence="1">The sequence shown here is derived from an EMBL/GenBank/DDBJ whole genome shotgun (WGS) entry which is preliminary data.</text>
</comment>
<proteinExistence type="predicted"/>
<dbReference type="EMBL" id="WVHT01000005">
    <property type="protein sequence ID" value="MXV51742.1"/>
    <property type="molecule type" value="Genomic_DNA"/>
</dbReference>
<sequence>MLVIVFFACKTKKALVDNAPAKSTTNSSKAATLSSIERSQANFSTLNIRSKADLGIDNKSYDVSMNIRIKKDQMIWVSITAIAGIEVARALITPDSLKILNRLQGIYTHQPFSYVHQFANRQITFKSVQALLVGNCIPELLNENSDLSQDSAGVKLNGVLKQLAYEVIFNPSLNVTKTSLRDDPAGQNLAANYSAIEPENRIVIPHRLKINSAAGGKRFNVELNYTKVDVDQEIDFPFFVSKKYQEN</sequence>
<protein>
    <submittedName>
        <fullName evidence="1">DUF4292 domain-containing protein</fullName>
    </submittedName>
</protein>
<dbReference type="Pfam" id="PF14125">
    <property type="entry name" value="DUF4292"/>
    <property type="match status" value="1"/>
</dbReference>